<feature type="non-terminal residue" evidence="2">
    <location>
        <position position="1"/>
    </location>
</feature>
<gene>
    <name evidence="2" type="ORF">PCOR1329_LOCUS40956</name>
</gene>
<sequence length="188" mass="18504">SPSASLFLAAPRTDLQLPPHSAGAARARAARSRRDGPGSRGGGCGGRGPRGLPDTHEMSSTALGPAAAGAGWKPRGAAEWPPALAAFVARASEASAASARGSAARLEALEAEVARLREGFSVALMELAELRASSGEPRHDHDSPRISAHAAREAAAEAASCRGAAEAAAAAASEAASAAAAAASEAEA</sequence>
<accession>A0ABN9TRL3</accession>
<feature type="compositionally biased region" description="Gly residues" evidence="1">
    <location>
        <begin position="38"/>
        <end position="49"/>
    </location>
</feature>
<evidence type="ECO:0000313" key="3">
    <source>
        <dbReference type="Proteomes" id="UP001189429"/>
    </source>
</evidence>
<feature type="non-terminal residue" evidence="2">
    <location>
        <position position="188"/>
    </location>
</feature>
<keyword evidence="3" id="KW-1185">Reference proteome</keyword>
<dbReference type="Proteomes" id="UP001189429">
    <property type="component" value="Unassembled WGS sequence"/>
</dbReference>
<feature type="region of interest" description="Disordered" evidence="1">
    <location>
        <begin position="132"/>
        <end position="151"/>
    </location>
</feature>
<dbReference type="EMBL" id="CAUYUJ010014936">
    <property type="protein sequence ID" value="CAK0847863.1"/>
    <property type="molecule type" value="Genomic_DNA"/>
</dbReference>
<feature type="region of interest" description="Disordered" evidence="1">
    <location>
        <begin position="1"/>
        <end position="75"/>
    </location>
</feature>
<protein>
    <submittedName>
        <fullName evidence="2">Uncharacterized protein</fullName>
    </submittedName>
</protein>
<name>A0ABN9TRL3_9DINO</name>
<feature type="compositionally biased region" description="Basic and acidic residues" evidence="1">
    <location>
        <begin position="136"/>
        <end position="151"/>
    </location>
</feature>
<proteinExistence type="predicted"/>
<evidence type="ECO:0000256" key="1">
    <source>
        <dbReference type="SAM" id="MobiDB-lite"/>
    </source>
</evidence>
<reference evidence="2" key="1">
    <citation type="submission" date="2023-10" db="EMBL/GenBank/DDBJ databases">
        <authorList>
            <person name="Chen Y."/>
            <person name="Shah S."/>
            <person name="Dougan E. K."/>
            <person name="Thang M."/>
            <person name="Chan C."/>
        </authorList>
    </citation>
    <scope>NUCLEOTIDE SEQUENCE [LARGE SCALE GENOMIC DNA]</scope>
</reference>
<organism evidence="2 3">
    <name type="scientific">Prorocentrum cordatum</name>
    <dbReference type="NCBI Taxonomy" id="2364126"/>
    <lineage>
        <taxon>Eukaryota</taxon>
        <taxon>Sar</taxon>
        <taxon>Alveolata</taxon>
        <taxon>Dinophyceae</taxon>
        <taxon>Prorocentrales</taxon>
        <taxon>Prorocentraceae</taxon>
        <taxon>Prorocentrum</taxon>
    </lineage>
</organism>
<comment type="caution">
    <text evidence="2">The sequence shown here is derived from an EMBL/GenBank/DDBJ whole genome shotgun (WGS) entry which is preliminary data.</text>
</comment>
<evidence type="ECO:0000313" key="2">
    <source>
        <dbReference type="EMBL" id="CAK0847863.1"/>
    </source>
</evidence>